<organism evidence="3 4">
    <name type="scientific">Aplysia californica</name>
    <name type="common">California sea hare</name>
    <dbReference type="NCBI Taxonomy" id="6500"/>
    <lineage>
        <taxon>Eukaryota</taxon>
        <taxon>Metazoa</taxon>
        <taxon>Spiralia</taxon>
        <taxon>Lophotrochozoa</taxon>
        <taxon>Mollusca</taxon>
        <taxon>Gastropoda</taxon>
        <taxon>Heterobranchia</taxon>
        <taxon>Euthyneura</taxon>
        <taxon>Tectipleura</taxon>
        <taxon>Aplysiida</taxon>
        <taxon>Aplysioidea</taxon>
        <taxon>Aplysiidae</taxon>
        <taxon>Aplysia</taxon>
    </lineage>
</organism>
<name>A0ABM1A6I1_APLCA</name>
<accession>A0ABM1A6I1</accession>
<reference evidence="4" key="1">
    <citation type="submission" date="2025-08" db="UniProtKB">
        <authorList>
            <consortium name="RefSeq"/>
        </authorList>
    </citation>
    <scope>IDENTIFICATION</scope>
</reference>
<dbReference type="GeneID" id="101855511"/>
<gene>
    <name evidence="4" type="primary">LOC101855511</name>
</gene>
<sequence>MTDELEDHEGTVSIGGRTTNSLRFADDIDGLAEQERELVSLIDRLGKTSIAYRTEISAKKTRLMSKSNKNITVDIQNISSAMRGLNLPRTALSVAVFIFLLTNVAEGAITRKHFIASEEIDWQYTNGDMSNLLDLNDQSSAEAFLRTSRDRIGATYKKAIYEEYTDNTFTQKKKKPPSRGLVGPLLRAEIGDTVEITYFNNASREYSLHPHGLFYLKQHEGAIYLDGTSGRRKYDDIVFPGETVKLIWNVTESDAPGPDDPNCIPWVYHSHLNTVRDTSAGMMGVMITCRPGTLDSNGKRKDVEVEYPLLVKIWDENLSWYIDENAGRCLSPSACQKLKEDEDEGFIESNYMAAINGFMFGHLPDLSACVGRKVAFYLVGMGNEFDIHSLHFHGQNLHYQHTDR</sequence>
<evidence type="ECO:0000259" key="2">
    <source>
        <dbReference type="Pfam" id="PF07732"/>
    </source>
</evidence>
<dbReference type="SUPFAM" id="SSF49503">
    <property type="entry name" value="Cupredoxins"/>
    <property type="match status" value="2"/>
</dbReference>
<evidence type="ECO:0000313" key="3">
    <source>
        <dbReference type="Proteomes" id="UP000694888"/>
    </source>
</evidence>
<dbReference type="InterPro" id="IPR008972">
    <property type="entry name" value="Cupredoxin"/>
</dbReference>
<dbReference type="Gene3D" id="2.60.40.420">
    <property type="entry name" value="Cupredoxins - blue copper proteins"/>
    <property type="match status" value="1"/>
</dbReference>
<evidence type="ECO:0000313" key="4">
    <source>
        <dbReference type="RefSeq" id="XP_012941767.1"/>
    </source>
</evidence>
<proteinExistence type="inferred from homology"/>
<feature type="non-terminal residue" evidence="4">
    <location>
        <position position="404"/>
    </location>
</feature>
<dbReference type="Proteomes" id="UP000694888">
    <property type="component" value="Unplaced"/>
</dbReference>
<keyword evidence="3" id="KW-1185">Reference proteome</keyword>
<dbReference type="Pfam" id="PF07732">
    <property type="entry name" value="Cu-oxidase_3"/>
    <property type="match status" value="1"/>
</dbReference>
<comment type="similarity">
    <text evidence="1">Belongs to the multicopper oxidase family.</text>
</comment>
<feature type="domain" description="Plastocyanin-like" evidence="2">
    <location>
        <begin position="181"/>
        <end position="287"/>
    </location>
</feature>
<protein>
    <submittedName>
        <fullName evidence="4">Hephaestin-like protein</fullName>
    </submittedName>
</protein>
<dbReference type="InterPro" id="IPR011707">
    <property type="entry name" value="Cu-oxidase-like_N"/>
</dbReference>
<evidence type="ECO:0000256" key="1">
    <source>
        <dbReference type="ARBA" id="ARBA00010609"/>
    </source>
</evidence>
<dbReference type="RefSeq" id="XP_012941767.1">
    <property type="nucleotide sequence ID" value="XM_013086313.1"/>
</dbReference>